<organism evidence="1 2">
    <name type="scientific">Saprolegnia diclina (strain VS20)</name>
    <dbReference type="NCBI Taxonomy" id="1156394"/>
    <lineage>
        <taxon>Eukaryota</taxon>
        <taxon>Sar</taxon>
        <taxon>Stramenopiles</taxon>
        <taxon>Oomycota</taxon>
        <taxon>Saprolegniomycetes</taxon>
        <taxon>Saprolegniales</taxon>
        <taxon>Saprolegniaceae</taxon>
        <taxon>Saprolegnia</taxon>
    </lineage>
</organism>
<protein>
    <submittedName>
        <fullName evidence="1">Uncharacterized protein</fullName>
    </submittedName>
</protein>
<dbReference type="Proteomes" id="UP000030762">
    <property type="component" value="Unassembled WGS sequence"/>
</dbReference>
<dbReference type="AlphaFoldDB" id="T0RL96"/>
<dbReference type="VEuPathDB" id="FungiDB:SDRG_09563"/>
<dbReference type="GeneID" id="19950290"/>
<dbReference type="RefSeq" id="XP_008613729.1">
    <property type="nucleotide sequence ID" value="XM_008615507.1"/>
</dbReference>
<name>T0RL96_SAPDV</name>
<proteinExistence type="predicted"/>
<gene>
    <name evidence="1" type="ORF">SDRG_09563</name>
</gene>
<dbReference type="OMA" id="EVWNCTI"/>
<dbReference type="OrthoDB" id="61384at2759"/>
<sequence>MTETIDGVLQLRQLHVNMMPIYMDTYSALPPDVERYQQLILACVQELPYEERGRVGYLTVHEGYVDAGTSQRRGGLHIEAPNAKRGGFANANAGGGAVECTVEPIYWGDGSCVENEISGGIFIASRVADACEVWNCTIRDKDEVVGPFGGIERLRGVLRDCESVKLDAYELLWLTDRTPHESLPLPTRTYRQFFRLVTSNVSLWFADHSTANSLGCVPIARVVHGNKFGRASAHVNQRHEPVKTI</sequence>
<keyword evidence="2" id="KW-1185">Reference proteome</keyword>
<dbReference type="EMBL" id="JH767161">
    <property type="protein sequence ID" value="EQC33043.1"/>
    <property type="molecule type" value="Genomic_DNA"/>
</dbReference>
<dbReference type="STRING" id="1156394.T0RL96"/>
<dbReference type="eggNOG" id="ENOG502S3JB">
    <property type="taxonomic scope" value="Eukaryota"/>
</dbReference>
<evidence type="ECO:0000313" key="1">
    <source>
        <dbReference type="EMBL" id="EQC33043.1"/>
    </source>
</evidence>
<evidence type="ECO:0000313" key="2">
    <source>
        <dbReference type="Proteomes" id="UP000030762"/>
    </source>
</evidence>
<reference evidence="1 2" key="1">
    <citation type="submission" date="2012-04" db="EMBL/GenBank/DDBJ databases">
        <title>The Genome Sequence of Saprolegnia declina VS20.</title>
        <authorList>
            <consortium name="The Broad Institute Genome Sequencing Platform"/>
            <person name="Russ C."/>
            <person name="Nusbaum C."/>
            <person name="Tyler B."/>
            <person name="van West P."/>
            <person name="Dieguez-Uribeondo J."/>
            <person name="de Bruijn I."/>
            <person name="Tripathy S."/>
            <person name="Jiang R."/>
            <person name="Young S.K."/>
            <person name="Zeng Q."/>
            <person name="Gargeya S."/>
            <person name="Fitzgerald M."/>
            <person name="Haas B."/>
            <person name="Abouelleil A."/>
            <person name="Alvarado L."/>
            <person name="Arachchi H.M."/>
            <person name="Berlin A."/>
            <person name="Chapman S.B."/>
            <person name="Goldberg J."/>
            <person name="Griggs A."/>
            <person name="Gujja S."/>
            <person name="Hansen M."/>
            <person name="Howarth C."/>
            <person name="Imamovic A."/>
            <person name="Larimer J."/>
            <person name="McCowen C."/>
            <person name="Montmayeur A."/>
            <person name="Murphy C."/>
            <person name="Neiman D."/>
            <person name="Pearson M."/>
            <person name="Priest M."/>
            <person name="Roberts A."/>
            <person name="Saif S."/>
            <person name="Shea T."/>
            <person name="Sisk P."/>
            <person name="Sykes S."/>
            <person name="Wortman J."/>
            <person name="Nusbaum C."/>
            <person name="Birren B."/>
        </authorList>
    </citation>
    <scope>NUCLEOTIDE SEQUENCE [LARGE SCALE GENOMIC DNA]</scope>
    <source>
        <strain evidence="1 2">VS20</strain>
    </source>
</reference>
<accession>T0RL96</accession>
<dbReference type="InParanoid" id="T0RL96"/>